<reference evidence="1" key="2">
    <citation type="journal article" date="2020" name="Microorganisms">
        <title>Osmotic Adaptation and Compatible Solute Biosynthesis of Phototrophic Bacteria as Revealed from Genome Analyses.</title>
        <authorList>
            <person name="Imhoff J.F."/>
            <person name="Rahn T."/>
            <person name="Kunzel S."/>
            <person name="Keller A."/>
            <person name="Neulinger S.C."/>
        </authorList>
    </citation>
    <scope>NUCLEOTIDE SEQUENCE</scope>
    <source>
        <strain evidence="1">LMG 28126</strain>
    </source>
</reference>
<reference evidence="1" key="1">
    <citation type="submission" date="2017-05" db="EMBL/GenBank/DDBJ databases">
        <authorList>
            <person name="Imhoff J.F."/>
            <person name="Rahn T."/>
            <person name="Kuenzel S."/>
            <person name="Neulinger S.C."/>
        </authorList>
    </citation>
    <scope>NUCLEOTIDE SEQUENCE</scope>
    <source>
        <strain evidence="1">LMG 28126</strain>
    </source>
</reference>
<sequence length="63" mass="6802">MFDLDILTRLDSGLDRIAPRQAGIAPTAGCPRMARASIEEVVRCPEMLARGICPAAHRDEVPA</sequence>
<comment type="caution">
    <text evidence="1">The sequence shown here is derived from an EMBL/GenBank/DDBJ whole genome shotgun (WGS) entry which is preliminary data.</text>
</comment>
<accession>A0A934TKR8</accession>
<proteinExistence type="predicted"/>
<name>A0A934TKR8_9RHOB</name>
<dbReference type="Proteomes" id="UP000706333">
    <property type="component" value="Unassembled WGS sequence"/>
</dbReference>
<evidence type="ECO:0000313" key="2">
    <source>
        <dbReference type="Proteomes" id="UP000706333"/>
    </source>
</evidence>
<dbReference type="EMBL" id="NHSD01000281">
    <property type="protein sequence ID" value="MBK5927934.1"/>
    <property type="molecule type" value="Genomic_DNA"/>
</dbReference>
<evidence type="ECO:0000313" key="1">
    <source>
        <dbReference type="EMBL" id="MBK5927934.1"/>
    </source>
</evidence>
<dbReference type="RefSeq" id="WP_201157683.1">
    <property type="nucleotide sequence ID" value="NZ_NHSD01000281.1"/>
</dbReference>
<dbReference type="AlphaFoldDB" id="A0A934TKR8"/>
<protein>
    <submittedName>
        <fullName evidence="1">Uncharacterized protein</fullName>
    </submittedName>
</protein>
<gene>
    <name evidence="1" type="ORF">CCR87_11455</name>
</gene>
<organism evidence="1 2">
    <name type="scientific">Rhodobaculum claviforme</name>
    <dbReference type="NCBI Taxonomy" id="1549854"/>
    <lineage>
        <taxon>Bacteria</taxon>
        <taxon>Pseudomonadati</taxon>
        <taxon>Pseudomonadota</taxon>
        <taxon>Alphaproteobacteria</taxon>
        <taxon>Rhodobacterales</taxon>
        <taxon>Paracoccaceae</taxon>
        <taxon>Rhodobaculum</taxon>
    </lineage>
</organism>
<keyword evidence="2" id="KW-1185">Reference proteome</keyword>